<dbReference type="Gene3D" id="3.50.50.60">
    <property type="entry name" value="FAD/NAD(P)-binding domain"/>
    <property type="match status" value="1"/>
</dbReference>
<dbReference type="InterPro" id="IPR050493">
    <property type="entry name" value="FAD-dep_Monooxygenase_BioMet"/>
</dbReference>
<dbReference type="Proteomes" id="UP000549616">
    <property type="component" value="Unassembled WGS sequence"/>
</dbReference>
<evidence type="ECO:0000256" key="2">
    <source>
        <dbReference type="ARBA" id="ARBA00023033"/>
    </source>
</evidence>
<gene>
    <name evidence="4" type="ORF">HNR02_000573</name>
</gene>
<dbReference type="GO" id="GO:0071949">
    <property type="term" value="F:FAD binding"/>
    <property type="evidence" value="ECO:0007669"/>
    <property type="project" value="InterPro"/>
</dbReference>
<dbReference type="RefSeq" id="WP_179771674.1">
    <property type="nucleotide sequence ID" value="NZ_JACCFK010000001.1"/>
</dbReference>
<keyword evidence="1" id="KW-0560">Oxidoreductase</keyword>
<sequence length="376" mass="40116">MRTAVVVGGGIGGLSAAIGLRRAGWRVTVFERAPRVTGIGAGITLWPNALRALEVLGLDLTPLTVPQSTGRLRDHRGRWLTRVDGAEFERVLGRPILGIARAQLIDLLREEVPAADLHAGVTVTGVTADGRVRWDGGELHADLVVAADGIHSGVRADLWPDHPGAVYTGQTAFRALLDNSGRSGLSGILGPGTEVGMVPLTGDRLYWYLACHAPEGRRHADPLGYLRGRFHDLPDPLPALLDATPPDRLLHHDLFALRTPLPTYLRGRVALLGDAAHAMTPYLGQGGCQAIEDAVVLAAAIAGHERVEDALAHYDRERRPRSQAIARRSDQAGRFGTRLTNPLAVAARNAVFRLAPASLSVRAATAAAHWTPPPIG</sequence>
<proteinExistence type="predicted"/>
<feature type="domain" description="FAD-binding" evidence="3">
    <location>
        <begin position="4"/>
        <end position="159"/>
    </location>
</feature>
<protein>
    <submittedName>
        <fullName evidence="4">2-polyprenyl-6-methoxyphenol hydroxylase-like FAD-dependent oxidoreductase</fullName>
    </submittedName>
</protein>
<dbReference type="GO" id="GO:0004497">
    <property type="term" value="F:monooxygenase activity"/>
    <property type="evidence" value="ECO:0007669"/>
    <property type="project" value="UniProtKB-KW"/>
</dbReference>
<dbReference type="SUPFAM" id="SSF51905">
    <property type="entry name" value="FAD/NAD(P)-binding domain"/>
    <property type="match status" value="1"/>
</dbReference>
<evidence type="ECO:0000313" key="5">
    <source>
        <dbReference type="Proteomes" id="UP000549616"/>
    </source>
</evidence>
<keyword evidence="2" id="KW-0503">Monooxygenase</keyword>
<dbReference type="AlphaFoldDB" id="A0A853AX31"/>
<reference evidence="4 5" key="1">
    <citation type="submission" date="2020-07" db="EMBL/GenBank/DDBJ databases">
        <title>Sequencing the genomes of 1000 actinobacteria strains.</title>
        <authorList>
            <person name="Klenk H.-P."/>
        </authorList>
    </citation>
    <scope>NUCLEOTIDE SEQUENCE [LARGE SCALE GENOMIC DNA]</scope>
    <source>
        <strain evidence="4 5">DSM 104006</strain>
    </source>
</reference>
<dbReference type="Pfam" id="PF01494">
    <property type="entry name" value="FAD_binding_3"/>
    <property type="match status" value="2"/>
</dbReference>
<dbReference type="PANTHER" id="PTHR13789:SF309">
    <property type="entry name" value="PUTATIVE (AFU_ORTHOLOGUE AFUA_6G14510)-RELATED"/>
    <property type="match status" value="1"/>
</dbReference>
<evidence type="ECO:0000259" key="3">
    <source>
        <dbReference type="Pfam" id="PF01494"/>
    </source>
</evidence>
<feature type="domain" description="FAD-binding" evidence="3">
    <location>
        <begin position="263"/>
        <end position="329"/>
    </location>
</feature>
<dbReference type="PRINTS" id="PR00420">
    <property type="entry name" value="RNGMNOXGNASE"/>
</dbReference>
<organism evidence="4 5">
    <name type="scientific">Amycolatopsis endophytica</name>
    <dbReference type="NCBI Taxonomy" id="860233"/>
    <lineage>
        <taxon>Bacteria</taxon>
        <taxon>Bacillati</taxon>
        <taxon>Actinomycetota</taxon>
        <taxon>Actinomycetes</taxon>
        <taxon>Pseudonocardiales</taxon>
        <taxon>Pseudonocardiaceae</taxon>
        <taxon>Amycolatopsis</taxon>
    </lineage>
</organism>
<name>A0A853AX31_9PSEU</name>
<accession>A0A853AX31</accession>
<dbReference type="EMBL" id="JACCFK010000001">
    <property type="protein sequence ID" value="NYI87250.1"/>
    <property type="molecule type" value="Genomic_DNA"/>
</dbReference>
<comment type="caution">
    <text evidence="4">The sequence shown here is derived from an EMBL/GenBank/DDBJ whole genome shotgun (WGS) entry which is preliminary data.</text>
</comment>
<evidence type="ECO:0000313" key="4">
    <source>
        <dbReference type="EMBL" id="NYI87250.1"/>
    </source>
</evidence>
<dbReference type="PANTHER" id="PTHR13789">
    <property type="entry name" value="MONOOXYGENASE"/>
    <property type="match status" value="1"/>
</dbReference>
<evidence type="ECO:0000256" key="1">
    <source>
        <dbReference type="ARBA" id="ARBA00023002"/>
    </source>
</evidence>
<dbReference type="InterPro" id="IPR002938">
    <property type="entry name" value="FAD-bd"/>
</dbReference>
<dbReference type="InterPro" id="IPR036188">
    <property type="entry name" value="FAD/NAD-bd_sf"/>
</dbReference>
<keyword evidence="5" id="KW-1185">Reference proteome</keyword>